<organism evidence="1">
    <name type="scientific">marine metagenome</name>
    <dbReference type="NCBI Taxonomy" id="408172"/>
    <lineage>
        <taxon>unclassified sequences</taxon>
        <taxon>metagenomes</taxon>
        <taxon>ecological metagenomes</taxon>
    </lineage>
</organism>
<proteinExistence type="predicted"/>
<name>A0A382PL53_9ZZZZ</name>
<dbReference type="PROSITE" id="PS51257">
    <property type="entry name" value="PROKAR_LIPOPROTEIN"/>
    <property type="match status" value="1"/>
</dbReference>
<gene>
    <name evidence="1" type="ORF">METZ01_LOCUS326232</name>
</gene>
<accession>A0A382PL53</accession>
<evidence type="ECO:0008006" key="2">
    <source>
        <dbReference type="Google" id="ProtNLM"/>
    </source>
</evidence>
<reference evidence="1" key="1">
    <citation type="submission" date="2018-05" db="EMBL/GenBank/DDBJ databases">
        <authorList>
            <person name="Lanie J.A."/>
            <person name="Ng W.-L."/>
            <person name="Kazmierczak K.M."/>
            <person name="Andrzejewski T.M."/>
            <person name="Davidsen T.M."/>
            <person name="Wayne K.J."/>
            <person name="Tettelin H."/>
            <person name="Glass J.I."/>
            <person name="Rusch D."/>
            <person name="Podicherti R."/>
            <person name="Tsui H.-C.T."/>
            <person name="Winkler M.E."/>
        </authorList>
    </citation>
    <scope>NUCLEOTIDE SEQUENCE</scope>
</reference>
<dbReference type="AlphaFoldDB" id="A0A382PL53"/>
<feature type="non-terminal residue" evidence="1">
    <location>
        <position position="157"/>
    </location>
</feature>
<dbReference type="EMBL" id="UINC01107763">
    <property type="protein sequence ID" value="SVC73378.1"/>
    <property type="molecule type" value="Genomic_DNA"/>
</dbReference>
<protein>
    <recommendedName>
        <fullName evidence="2">SurA N-terminal domain-containing protein</fullName>
    </recommendedName>
</protein>
<sequence>MQRFIKDFFHRWSLDQRSIAVISVIIFFSCDQRNGPGLADIDGDTITLNSFLPRYRSFLSKTHQTDNLSNRYALLNSLIDEKLILDHSDNMGILENPQIVLKKEQAYKQLLLNTYHDSKIIQKIKVTDSELRRLFTYYKTKLHVRHLYATDLETIRE</sequence>
<dbReference type="SUPFAM" id="SSF109998">
    <property type="entry name" value="Triger factor/SurA peptide-binding domain-like"/>
    <property type="match status" value="1"/>
</dbReference>
<dbReference type="InterPro" id="IPR027304">
    <property type="entry name" value="Trigger_fact/SurA_dom_sf"/>
</dbReference>
<evidence type="ECO:0000313" key="1">
    <source>
        <dbReference type="EMBL" id="SVC73378.1"/>
    </source>
</evidence>